<evidence type="ECO:0000313" key="9">
    <source>
        <dbReference type="EMBL" id="CAD9860618.1"/>
    </source>
</evidence>
<keyword evidence="6" id="KW-0175">Coiled coil</keyword>
<sequence>MHYFLLFASFFAALSCSFALKVSSSIRTVNPGQHLGSFSGFQRNTALFSSVEDDVETQQKASSSNYLSSLSVDIATSKDTLREPTTTEGQAPGGAKKKGGPGLLKGIEVERLKQGVAGLVDGVKKEVKELQHDAVHGAQHELAEPWHHAMHVDLDLKQELGRGVKALSKDTSVLAKDVKVELEVLEKNLKKDLSEITEEALKKEELRKAKENLDRIQERAKDAGRVQKQFRSGELEQVAWDVLRLVEDTVRDGAVLVNDLKAVNKVVSESLGNTTRVVERGFGNMTTNLQGDVDSVKQSVGQIGQKFLPGVAELALEAAKGKSKTKILVNMATAVGYRLLTDLDQSKKVDENQLGSWKYPYLWITKDEPSSAGAKPEPVVVSHELDMPNAERTMKEMQEAIYASIPAPIRNAEDFVAQYLTPAQQINFVLLSALALFAFNDVIMVNADVSRGWYMNEYLWQIPITNWKRYEENLMTNPIQTKTIIHMAFYMFGDWMAQIQWGRKNPLDFDMSRVLRNGAVGLVFGPLVHHYYLFADHLLPVHVEANRLWHAGMDQTVLLVMKTVAYLGLAGFVHGDSPKEIGTSIKDKTIPIVKKGWVFWPVVHAVSYGLIPARHRILWVTACDIVWSSILASLAHSAFSSHGPKKKEEIQPEACMFGVTQPSELPVNAASPPKA</sequence>
<accession>A0A7S2XWL5</accession>
<gene>
    <name evidence="9" type="ORF">FJAP1339_LOCUS3139</name>
</gene>
<evidence type="ECO:0000256" key="5">
    <source>
        <dbReference type="ARBA" id="ARBA00023136"/>
    </source>
</evidence>
<evidence type="ECO:0000256" key="6">
    <source>
        <dbReference type="SAM" id="Coils"/>
    </source>
</evidence>
<keyword evidence="4" id="KW-1133">Transmembrane helix</keyword>
<feature type="chain" id="PRO_5030935004" evidence="8">
    <location>
        <begin position="20"/>
        <end position="675"/>
    </location>
</feature>
<reference evidence="9" key="1">
    <citation type="submission" date="2021-01" db="EMBL/GenBank/DDBJ databases">
        <authorList>
            <person name="Corre E."/>
            <person name="Pelletier E."/>
            <person name="Niang G."/>
            <person name="Scheremetjew M."/>
            <person name="Finn R."/>
            <person name="Kale V."/>
            <person name="Holt S."/>
            <person name="Cochrane G."/>
            <person name="Meng A."/>
            <person name="Brown T."/>
            <person name="Cohen L."/>
        </authorList>
    </citation>
    <scope>NUCLEOTIDE SEQUENCE</scope>
    <source>
        <strain evidence="9">CCMP1661</strain>
    </source>
</reference>
<evidence type="ECO:0000256" key="7">
    <source>
        <dbReference type="SAM" id="MobiDB-lite"/>
    </source>
</evidence>
<keyword evidence="5" id="KW-0472">Membrane</keyword>
<evidence type="ECO:0000256" key="3">
    <source>
        <dbReference type="ARBA" id="ARBA00022692"/>
    </source>
</evidence>
<dbReference type="Pfam" id="PF04117">
    <property type="entry name" value="Mpv17_PMP22"/>
    <property type="match status" value="1"/>
</dbReference>
<dbReference type="PANTHER" id="PTHR11266:SF121">
    <property type="entry name" value="OS09G0315000 PROTEIN"/>
    <property type="match status" value="1"/>
</dbReference>
<feature type="signal peptide" evidence="8">
    <location>
        <begin position="1"/>
        <end position="19"/>
    </location>
</feature>
<comment type="subcellular location">
    <subcellularLocation>
        <location evidence="1">Membrane</location>
        <topology evidence="1">Multi-pass membrane protein</topology>
    </subcellularLocation>
</comment>
<organism evidence="9">
    <name type="scientific">Fibrocapsa japonica</name>
    <dbReference type="NCBI Taxonomy" id="94617"/>
    <lineage>
        <taxon>Eukaryota</taxon>
        <taxon>Sar</taxon>
        <taxon>Stramenopiles</taxon>
        <taxon>Ochrophyta</taxon>
        <taxon>Raphidophyceae</taxon>
        <taxon>Chattonellales</taxon>
        <taxon>Chattonellaceae</taxon>
        <taxon>Fibrocapsa</taxon>
    </lineage>
</organism>
<dbReference type="PANTHER" id="PTHR11266">
    <property type="entry name" value="PEROXISOMAL MEMBRANE PROTEIN 2, PXMP2 MPV17"/>
    <property type="match status" value="1"/>
</dbReference>
<evidence type="ECO:0000256" key="2">
    <source>
        <dbReference type="ARBA" id="ARBA00006824"/>
    </source>
</evidence>
<comment type="similarity">
    <text evidence="2">Belongs to the peroxisomal membrane protein PXMP2/4 family.</text>
</comment>
<keyword evidence="3" id="KW-0812">Transmembrane</keyword>
<dbReference type="GO" id="GO:0005737">
    <property type="term" value="C:cytoplasm"/>
    <property type="evidence" value="ECO:0007669"/>
    <property type="project" value="TreeGrafter"/>
</dbReference>
<evidence type="ECO:0000256" key="8">
    <source>
        <dbReference type="SAM" id="SignalP"/>
    </source>
</evidence>
<dbReference type="AlphaFoldDB" id="A0A7S2XWL5"/>
<evidence type="ECO:0000256" key="1">
    <source>
        <dbReference type="ARBA" id="ARBA00004141"/>
    </source>
</evidence>
<protein>
    <submittedName>
        <fullName evidence="9">Uncharacterized protein</fullName>
    </submittedName>
</protein>
<feature type="region of interest" description="Disordered" evidence="7">
    <location>
        <begin position="78"/>
        <end position="102"/>
    </location>
</feature>
<feature type="coiled-coil region" evidence="6">
    <location>
        <begin position="175"/>
        <end position="226"/>
    </location>
</feature>
<dbReference type="GO" id="GO:0016020">
    <property type="term" value="C:membrane"/>
    <property type="evidence" value="ECO:0007669"/>
    <property type="project" value="UniProtKB-SubCell"/>
</dbReference>
<name>A0A7S2XWL5_9STRA</name>
<dbReference type="InterPro" id="IPR007248">
    <property type="entry name" value="Mpv17_PMP22"/>
</dbReference>
<dbReference type="EMBL" id="HBHR01006416">
    <property type="protein sequence ID" value="CAD9860618.1"/>
    <property type="molecule type" value="Transcribed_RNA"/>
</dbReference>
<keyword evidence="8" id="KW-0732">Signal</keyword>
<proteinExistence type="inferred from homology"/>
<evidence type="ECO:0000256" key="4">
    <source>
        <dbReference type="ARBA" id="ARBA00022989"/>
    </source>
</evidence>